<dbReference type="AlphaFoldDB" id="A0A0T6DT29"/>
<dbReference type="Pfam" id="PF07690">
    <property type="entry name" value="MFS_1"/>
    <property type="match status" value="1"/>
</dbReference>
<evidence type="ECO:0000256" key="4">
    <source>
        <dbReference type="ARBA" id="ARBA00022475"/>
    </source>
</evidence>
<feature type="transmembrane region" description="Helical" evidence="8">
    <location>
        <begin position="182"/>
        <end position="201"/>
    </location>
</feature>
<dbReference type="InterPro" id="IPR020846">
    <property type="entry name" value="MFS_dom"/>
</dbReference>
<feature type="transmembrane region" description="Helical" evidence="8">
    <location>
        <begin position="119"/>
        <end position="139"/>
    </location>
</feature>
<dbReference type="Gene3D" id="1.20.1250.20">
    <property type="entry name" value="MFS general substrate transporter like domains"/>
    <property type="match status" value="1"/>
</dbReference>
<dbReference type="STRING" id="554343.AS194_07705"/>
<evidence type="ECO:0000256" key="1">
    <source>
        <dbReference type="ARBA" id="ARBA00004651"/>
    </source>
</evidence>
<feature type="transmembrane region" description="Helical" evidence="8">
    <location>
        <begin position="262"/>
        <end position="283"/>
    </location>
</feature>
<feature type="domain" description="Major facilitator superfamily (MFS) profile" evidence="9">
    <location>
        <begin position="27"/>
        <end position="405"/>
    </location>
</feature>
<dbReference type="PANTHER" id="PTHR43271">
    <property type="entry name" value="BLL2771 PROTEIN"/>
    <property type="match status" value="1"/>
</dbReference>
<dbReference type="GO" id="GO:0022857">
    <property type="term" value="F:transmembrane transporter activity"/>
    <property type="evidence" value="ECO:0007669"/>
    <property type="project" value="InterPro"/>
</dbReference>
<dbReference type="PROSITE" id="PS00216">
    <property type="entry name" value="SUGAR_TRANSPORT_1"/>
    <property type="match status" value="1"/>
</dbReference>
<feature type="transmembrane region" description="Helical" evidence="8">
    <location>
        <begin position="354"/>
        <end position="375"/>
    </location>
</feature>
<gene>
    <name evidence="10" type="ORF">AS194_07705</name>
</gene>
<reference evidence="10 11" key="1">
    <citation type="submission" date="2015-11" db="EMBL/GenBank/DDBJ databases">
        <title>Permanent draft genome of Psychrobacter piscatorii LQ58.</title>
        <authorList>
            <person name="Zhou M."/>
            <person name="Dong B."/>
            <person name="Liu Q."/>
        </authorList>
    </citation>
    <scope>NUCLEOTIDE SEQUENCE [LARGE SCALE GENOMIC DNA]</scope>
    <source>
        <strain evidence="10 11">LQ58</strain>
    </source>
</reference>
<dbReference type="Proteomes" id="UP000051202">
    <property type="component" value="Unassembled WGS sequence"/>
</dbReference>
<feature type="transmembrane region" description="Helical" evidence="8">
    <location>
        <begin position="25"/>
        <end position="49"/>
    </location>
</feature>
<evidence type="ECO:0000256" key="7">
    <source>
        <dbReference type="ARBA" id="ARBA00023136"/>
    </source>
</evidence>
<feature type="transmembrane region" description="Helical" evidence="8">
    <location>
        <begin position="295"/>
        <end position="312"/>
    </location>
</feature>
<organism evidence="10 11">
    <name type="scientific">Psychrobacter piscatorii</name>
    <dbReference type="NCBI Taxonomy" id="554343"/>
    <lineage>
        <taxon>Bacteria</taxon>
        <taxon>Pseudomonadati</taxon>
        <taxon>Pseudomonadota</taxon>
        <taxon>Gammaproteobacteria</taxon>
        <taxon>Moraxellales</taxon>
        <taxon>Moraxellaceae</taxon>
        <taxon>Psychrobacter</taxon>
    </lineage>
</organism>
<name>A0A0T6DT29_9GAMM</name>
<comment type="similarity">
    <text evidence="2">Belongs to the major facilitator superfamily.</text>
</comment>
<comment type="subcellular location">
    <subcellularLocation>
        <location evidence="1">Cell membrane</location>
        <topology evidence="1">Multi-pass membrane protein</topology>
    </subcellularLocation>
</comment>
<dbReference type="SUPFAM" id="SSF103473">
    <property type="entry name" value="MFS general substrate transporter"/>
    <property type="match status" value="1"/>
</dbReference>
<evidence type="ECO:0000256" key="3">
    <source>
        <dbReference type="ARBA" id="ARBA00022448"/>
    </source>
</evidence>
<evidence type="ECO:0000256" key="2">
    <source>
        <dbReference type="ARBA" id="ARBA00008335"/>
    </source>
</evidence>
<dbReference type="InterPro" id="IPR011701">
    <property type="entry name" value="MFS"/>
</dbReference>
<feature type="transmembrane region" description="Helical" evidence="8">
    <location>
        <begin position="61"/>
        <end position="81"/>
    </location>
</feature>
<feature type="transmembrane region" description="Helical" evidence="8">
    <location>
        <begin position="381"/>
        <end position="402"/>
    </location>
</feature>
<dbReference type="InterPro" id="IPR005829">
    <property type="entry name" value="Sugar_transporter_CS"/>
</dbReference>
<dbReference type="GO" id="GO:0005886">
    <property type="term" value="C:plasma membrane"/>
    <property type="evidence" value="ECO:0007669"/>
    <property type="project" value="UniProtKB-SubCell"/>
</dbReference>
<keyword evidence="5 8" id="KW-0812">Transmembrane</keyword>
<feature type="transmembrane region" description="Helical" evidence="8">
    <location>
        <begin position="151"/>
        <end position="170"/>
    </location>
</feature>
<keyword evidence="11" id="KW-1185">Reference proteome</keyword>
<accession>A0A0T6DT29</accession>
<evidence type="ECO:0000313" key="11">
    <source>
        <dbReference type="Proteomes" id="UP000051202"/>
    </source>
</evidence>
<dbReference type="EMBL" id="LNDJ01000061">
    <property type="protein sequence ID" value="KRU22685.1"/>
    <property type="molecule type" value="Genomic_DNA"/>
</dbReference>
<sequence>MNNSKDKNQNFAPKTVASSSHSTSWILKLTIGLIGMFAFLQVYSIQAVLPVMMVDFSATEVQAGMIVGATVLAIAIMSPFLGMLSDAVGRKSFIVGALLFLAIPTALIAQSSSIEWVGIWRFMQGLSVPGITVVTIAYIGEEFEGRAMTELMSFYVSGCVLGGFLGRFLMGHLHELIGWRDGYYVMTAMTLLGAIWVGKMLPSSRHFEANPNFRSAIQTLGEHVTNRYVVTACLLGACVLFSLVGCFTFINLHLADKPYELGTGALANIFAVYLLGVIITPLSTTLLRRFGSARTVRVAIIISMIGVLLTLVTPLWGVIIGLAVMSSGVFITQSATISYIAVNVKKGRSLASGLYYMGYYTGGTLGAWLGGIAYARGQWSLTVWLLLFVQVLALLIASFGMIKTTRRAT</sequence>
<comment type="caution">
    <text evidence="10">The sequence shown here is derived from an EMBL/GenBank/DDBJ whole genome shotgun (WGS) entry which is preliminary data.</text>
</comment>
<evidence type="ECO:0000259" key="9">
    <source>
        <dbReference type="PROSITE" id="PS50850"/>
    </source>
</evidence>
<feature type="transmembrane region" description="Helical" evidence="8">
    <location>
        <begin position="228"/>
        <end position="250"/>
    </location>
</feature>
<keyword evidence="7 8" id="KW-0472">Membrane</keyword>
<feature type="transmembrane region" description="Helical" evidence="8">
    <location>
        <begin position="93"/>
        <end position="113"/>
    </location>
</feature>
<keyword evidence="3" id="KW-0813">Transport</keyword>
<evidence type="ECO:0000256" key="8">
    <source>
        <dbReference type="SAM" id="Phobius"/>
    </source>
</evidence>
<keyword evidence="4" id="KW-1003">Cell membrane</keyword>
<evidence type="ECO:0000256" key="5">
    <source>
        <dbReference type="ARBA" id="ARBA00022692"/>
    </source>
</evidence>
<dbReference type="InterPro" id="IPR036259">
    <property type="entry name" value="MFS_trans_sf"/>
</dbReference>
<feature type="transmembrane region" description="Helical" evidence="8">
    <location>
        <begin position="318"/>
        <end position="342"/>
    </location>
</feature>
<proteinExistence type="inferred from homology"/>
<evidence type="ECO:0000313" key="10">
    <source>
        <dbReference type="EMBL" id="KRU22685.1"/>
    </source>
</evidence>
<protein>
    <submittedName>
        <fullName evidence="10">MFS transporter</fullName>
    </submittedName>
</protein>
<evidence type="ECO:0000256" key="6">
    <source>
        <dbReference type="ARBA" id="ARBA00022989"/>
    </source>
</evidence>
<dbReference type="PANTHER" id="PTHR43271:SF2">
    <property type="entry name" value="BLL2771 PROTEIN"/>
    <property type="match status" value="1"/>
</dbReference>
<dbReference type="PROSITE" id="PS50850">
    <property type="entry name" value="MFS"/>
    <property type="match status" value="1"/>
</dbReference>
<dbReference type="CDD" id="cd17324">
    <property type="entry name" value="MFS_NepI_like"/>
    <property type="match status" value="1"/>
</dbReference>
<keyword evidence="6 8" id="KW-1133">Transmembrane helix</keyword>